<sequence length="553" mass="62282">MLLGLGLASCGSREPATDIAAREGILLWGNGTEPKGLDPHLVTGVPENHIISSIIEGLIAYHPDNDMIPAPGMAERWEHDPAFTVWTFHLRDAKWTNGDPVLASDFVYSWQRALTPELGNQYAEIFYIMKGAEAFNKVETKDFRTVGVKALDSKTLQVTLNGPAPYFPNMLKHYSWFPVNPRAVEAYGSIGDRQNSWSKLENFVGNGPFKLKKWATNQEIEVVRNPTYWDAKTVKLNGIRFFPIENAGTEEVMFRGGRLHLTNTVLNEKVPIFKKKMPDQMMIEPYLGNYYYKINTERKPFDDPRVRKALTLAIDRQLLVDKVTKGGQLPATGFVPAGVPGYPPSDRAAFHPDEARKLLAEAGYPNGKGFPKTEILVNTLETHRQIAEALQAMWKKNLNIHIGIYNQEWKVYLDNMKGGNYDMARAGWIGDYVDPSSFLNIMTTGNGNNDTNWGDPRYDALIDDAQRAPDEKTRFAMLREAEQIMMDAMPIIPIYFYTRVYLKDPRLKGWHPKLLDNHPVKYLYFDGQRVTAPKTAGSAPKPVSTASATAPAQ</sequence>
<feature type="region of interest" description="Disordered" evidence="5">
    <location>
        <begin position="533"/>
        <end position="553"/>
    </location>
</feature>
<keyword evidence="4" id="KW-0732">Signal</keyword>
<dbReference type="InterPro" id="IPR000914">
    <property type="entry name" value="SBP_5_dom"/>
</dbReference>
<dbReference type="Pfam" id="PF00496">
    <property type="entry name" value="SBP_bac_5"/>
    <property type="match status" value="1"/>
</dbReference>
<dbReference type="GO" id="GO:0043190">
    <property type="term" value="C:ATP-binding cassette (ABC) transporter complex"/>
    <property type="evidence" value="ECO:0007669"/>
    <property type="project" value="InterPro"/>
</dbReference>
<keyword evidence="8" id="KW-1185">Reference proteome</keyword>
<dbReference type="FunFam" id="3.10.105.10:FF:000001">
    <property type="entry name" value="Oligopeptide ABC transporter, oligopeptide-binding protein"/>
    <property type="match status" value="1"/>
</dbReference>
<comment type="similarity">
    <text evidence="2">Belongs to the bacterial solute-binding protein 5 family.</text>
</comment>
<dbReference type="InterPro" id="IPR030678">
    <property type="entry name" value="Peptide/Ni-bd"/>
</dbReference>
<dbReference type="InterPro" id="IPR039424">
    <property type="entry name" value="SBP_5"/>
</dbReference>
<reference evidence="7 8" key="1">
    <citation type="submission" date="2018-12" db="EMBL/GenBank/DDBJ databases">
        <title>Croceicoccus ponticola sp. nov., a lipolytic bacterium isolated from seawater.</title>
        <authorList>
            <person name="Yoon J.-H."/>
        </authorList>
    </citation>
    <scope>NUCLEOTIDE SEQUENCE [LARGE SCALE GENOMIC DNA]</scope>
    <source>
        <strain evidence="7 8">GM-16</strain>
    </source>
</reference>
<accession>A0A437H2I7</accession>
<feature type="compositionally biased region" description="Polar residues" evidence="5">
    <location>
        <begin position="544"/>
        <end position="553"/>
    </location>
</feature>
<dbReference type="Gene3D" id="3.10.105.10">
    <property type="entry name" value="Dipeptide-binding Protein, Domain 3"/>
    <property type="match status" value="1"/>
</dbReference>
<dbReference type="SUPFAM" id="SSF53850">
    <property type="entry name" value="Periplasmic binding protein-like II"/>
    <property type="match status" value="1"/>
</dbReference>
<evidence type="ECO:0000256" key="1">
    <source>
        <dbReference type="ARBA" id="ARBA00004418"/>
    </source>
</evidence>
<protein>
    <submittedName>
        <fullName evidence="7">Peptide ABC transporter substrate-binding protein</fullName>
    </submittedName>
</protein>
<evidence type="ECO:0000259" key="6">
    <source>
        <dbReference type="Pfam" id="PF00496"/>
    </source>
</evidence>
<evidence type="ECO:0000256" key="4">
    <source>
        <dbReference type="ARBA" id="ARBA00022729"/>
    </source>
</evidence>
<dbReference type="PANTHER" id="PTHR30290:SF10">
    <property type="entry name" value="PERIPLASMIC OLIGOPEPTIDE-BINDING PROTEIN-RELATED"/>
    <property type="match status" value="1"/>
</dbReference>
<feature type="domain" description="Solute-binding protein family 5" evidence="6">
    <location>
        <begin position="70"/>
        <end position="449"/>
    </location>
</feature>
<dbReference type="OrthoDB" id="8144963at2"/>
<keyword evidence="3" id="KW-0813">Transport</keyword>
<dbReference type="GO" id="GO:0015833">
    <property type="term" value="P:peptide transport"/>
    <property type="evidence" value="ECO:0007669"/>
    <property type="project" value="TreeGrafter"/>
</dbReference>
<evidence type="ECO:0000313" key="7">
    <source>
        <dbReference type="EMBL" id="RVQ69786.1"/>
    </source>
</evidence>
<evidence type="ECO:0000256" key="5">
    <source>
        <dbReference type="SAM" id="MobiDB-lite"/>
    </source>
</evidence>
<dbReference type="GO" id="GO:1904680">
    <property type="term" value="F:peptide transmembrane transporter activity"/>
    <property type="evidence" value="ECO:0007669"/>
    <property type="project" value="TreeGrafter"/>
</dbReference>
<gene>
    <name evidence="7" type="ORF">EKN06_03505</name>
</gene>
<dbReference type="Gene3D" id="3.90.76.10">
    <property type="entry name" value="Dipeptide-binding Protein, Domain 1"/>
    <property type="match status" value="1"/>
</dbReference>
<dbReference type="AlphaFoldDB" id="A0A437H2I7"/>
<comment type="subcellular location">
    <subcellularLocation>
        <location evidence="1">Periplasm</location>
    </subcellularLocation>
</comment>
<evidence type="ECO:0000313" key="8">
    <source>
        <dbReference type="Proteomes" id="UP000283003"/>
    </source>
</evidence>
<dbReference type="PANTHER" id="PTHR30290">
    <property type="entry name" value="PERIPLASMIC BINDING COMPONENT OF ABC TRANSPORTER"/>
    <property type="match status" value="1"/>
</dbReference>
<dbReference type="PIRSF" id="PIRSF002741">
    <property type="entry name" value="MppA"/>
    <property type="match status" value="1"/>
</dbReference>
<evidence type="ECO:0000256" key="3">
    <source>
        <dbReference type="ARBA" id="ARBA00022448"/>
    </source>
</evidence>
<dbReference type="FunFam" id="3.90.76.10:FF:000001">
    <property type="entry name" value="Oligopeptide ABC transporter substrate-binding protein"/>
    <property type="match status" value="1"/>
</dbReference>
<dbReference type="Proteomes" id="UP000283003">
    <property type="component" value="Unassembled WGS sequence"/>
</dbReference>
<dbReference type="Gene3D" id="3.40.190.10">
    <property type="entry name" value="Periplasmic binding protein-like II"/>
    <property type="match status" value="1"/>
</dbReference>
<dbReference type="RefSeq" id="WP_127611463.1">
    <property type="nucleotide sequence ID" value="NZ_RXOL01000001.1"/>
</dbReference>
<dbReference type="EMBL" id="RXOL01000001">
    <property type="protein sequence ID" value="RVQ69786.1"/>
    <property type="molecule type" value="Genomic_DNA"/>
</dbReference>
<name>A0A437H2I7_9SPHN</name>
<comment type="caution">
    <text evidence="7">The sequence shown here is derived from an EMBL/GenBank/DDBJ whole genome shotgun (WGS) entry which is preliminary data.</text>
</comment>
<organism evidence="7 8">
    <name type="scientific">Croceicoccus ponticola</name>
    <dbReference type="NCBI Taxonomy" id="2217664"/>
    <lineage>
        <taxon>Bacteria</taxon>
        <taxon>Pseudomonadati</taxon>
        <taxon>Pseudomonadota</taxon>
        <taxon>Alphaproteobacteria</taxon>
        <taxon>Sphingomonadales</taxon>
        <taxon>Erythrobacteraceae</taxon>
        <taxon>Croceicoccus</taxon>
    </lineage>
</organism>
<evidence type="ECO:0000256" key="2">
    <source>
        <dbReference type="ARBA" id="ARBA00005695"/>
    </source>
</evidence>
<dbReference type="CDD" id="cd08504">
    <property type="entry name" value="PBP2_OppA"/>
    <property type="match status" value="1"/>
</dbReference>
<dbReference type="GO" id="GO:0030288">
    <property type="term" value="C:outer membrane-bounded periplasmic space"/>
    <property type="evidence" value="ECO:0007669"/>
    <property type="project" value="UniProtKB-ARBA"/>
</dbReference>
<proteinExistence type="inferred from homology"/>